<dbReference type="AlphaFoldDB" id="A0AAW9PTH9"/>
<evidence type="ECO:0000313" key="3">
    <source>
        <dbReference type="EMBL" id="MEE3715263.1"/>
    </source>
</evidence>
<dbReference type="Proteomes" id="UP001333818">
    <property type="component" value="Unassembled WGS sequence"/>
</dbReference>
<dbReference type="EMBL" id="JAZBJZ010000002">
    <property type="protein sequence ID" value="MEE3715263.1"/>
    <property type="molecule type" value="Genomic_DNA"/>
</dbReference>
<evidence type="ECO:0000313" key="4">
    <source>
        <dbReference type="Proteomes" id="UP001333818"/>
    </source>
</evidence>
<dbReference type="SUPFAM" id="SSF52540">
    <property type="entry name" value="P-loop containing nucleoside triphosphate hydrolases"/>
    <property type="match status" value="1"/>
</dbReference>
<feature type="domain" description="NACHT" evidence="2">
    <location>
        <begin position="184"/>
        <end position="311"/>
    </location>
</feature>
<feature type="region of interest" description="Disordered" evidence="1">
    <location>
        <begin position="68"/>
        <end position="87"/>
    </location>
</feature>
<gene>
    <name evidence="3" type="ORF">V2H45_00730</name>
</gene>
<comment type="caution">
    <text evidence="3">The sequence shown here is derived from an EMBL/GenBank/DDBJ whole genome shotgun (WGS) entry which is preliminary data.</text>
</comment>
<dbReference type="InterPro" id="IPR007111">
    <property type="entry name" value="NACHT_NTPase"/>
</dbReference>
<dbReference type="InterPro" id="IPR027417">
    <property type="entry name" value="P-loop_NTPase"/>
</dbReference>
<dbReference type="Gene3D" id="3.40.50.300">
    <property type="entry name" value="P-loop containing nucleotide triphosphate hydrolases"/>
    <property type="match status" value="1"/>
</dbReference>
<proteinExistence type="predicted"/>
<organism evidence="3 4">
    <name type="scientific">Tumidithrix elongata BACA0141</name>
    <dbReference type="NCBI Taxonomy" id="2716417"/>
    <lineage>
        <taxon>Bacteria</taxon>
        <taxon>Bacillati</taxon>
        <taxon>Cyanobacteriota</taxon>
        <taxon>Cyanophyceae</taxon>
        <taxon>Pseudanabaenales</taxon>
        <taxon>Pseudanabaenaceae</taxon>
        <taxon>Tumidithrix</taxon>
        <taxon>Tumidithrix elongata</taxon>
    </lineage>
</organism>
<keyword evidence="4" id="KW-1185">Reference proteome</keyword>
<evidence type="ECO:0000259" key="2">
    <source>
        <dbReference type="PROSITE" id="PS50837"/>
    </source>
</evidence>
<evidence type="ECO:0000256" key="1">
    <source>
        <dbReference type="SAM" id="MobiDB-lite"/>
    </source>
</evidence>
<protein>
    <submittedName>
        <fullName evidence="3">NACHT domain-containing protein</fullName>
    </submittedName>
</protein>
<dbReference type="PROSITE" id="PS50837">
    <property type="entry name" value="NACHT"/>
    <property type="match status" value="1"/>
</dbReference>
<dbReference type="RefSeq" id="WP_330481784.1">
    <property type="nucleotide sequence ID" value="NZ_JAZBJZ010000002.1"/>
</dbReference>
<name>A0AAW9PTH9_9CYAN</name>
<accession>A0AAW9PTH9</accession>
<dbReference type="Pfam" id="PF05729">
    <property type="entry name" value="NACHT"/>
    <property type="match status" value="1"/>
</dbReference>
<reference evidence="3" key="1">
    <citation type="submission" date="2024-01" db="EMBL/GenBank/DDBJ databases">
        <title>Bank of Algae and Cyanobacteria of the Azores (BACA) strain genomes.</title>
        <authorList>
            <person name="Luz R."/>
            <person name="Cordeiro R."/>
            <person name="Fonseca A."/>
            <person name="Goncalves V."/>
        </authorList>
    </citation>
    <scope>NUCLEOTIDE SEQUENCE</scope>
    <source>
        <strain evidence="3">BACA0141</strain>
    </source>
</reference>
<dbReference type="Pfam" id="PF22727">
    <property type="entry name" value="NCH2"/>
    <property type="match status" value="1"/>
</dbReference>
<dbReference type="InterPro" id="IPR054501">
    <property type="entry name" value="NCH2"/>
</dbReference>
<sequence length="786" mass="89541">MTIERSLRAPSEILNIASTVLKQKGYTPLKLAEEMGLSAELVEKFFRGESVDSHTFLSVCQRLGVNLRSPNHAPQPSPSVSPSTNLQVNPQSVTKLSSEQIVQEVRQSICESIQRQCDRLRVLGMAEPLKLRDIYTVPKFFVQIPSQRRLSIDELLKDESSGSFEGWRRQIPTTPALEIVQKHPKLAILGRLGAGKTVLLKYLALACSAGDFCPDLVPIFLSLREFTREFANSEFTGQPVSLAQYIAQQLANYGVEDRQLSEHLLRHGKLFLLCDELDDVSNLTRRSVIGQINQLADRFPQHQWAIASRSSNYTHLLEQFTTFELADFDVLQVYRFTTKWFQVSSTPSSSKNSDRSQNQSPNKFDQFTQFIDQKPLLKELASSPLVLSQICLAFQQATQLNEFGFYREVLDLLLQDWQAAKLDIPDGSPQLSEKKELLGHLAIAALDRHGYLWDRAQLEQEIQTFKRKGNLNQAIERSDWIEILKIQHGLIVEPAKGIFAFSDRALQASLVAHKIATSKNPVAIKYLWQHLGDRRWHDAIAIVVSMAKTPEELIRTIQNYAESLVANEQKIQRFLAWVSQQVLYLKSPFKPVAVKAFYLDFDLEKTRTLDRARALDIAHSRSLERAQMRSMGKDGEMQTTETGVDIDRAVTLALNLDLALYFVSYPILQLASALDPNLGKALAQLRQRLPDLGRDREKFARWWQNKGLEWSKQLREVIIQHRKGIQDWEFSEEQFALLRQYHDANKLLADCLNACPYIDPTVREKIESTLFASQLPSDDDLTILQG</sequence>